<dbReference type="SUPFAM" id="SSF51445">
    <property type="entry name" value="(Trans)glycosidases"/>
    <property type="match status" value="1"/>
</dbReference>
<evidence type="ECO:0000259" key="1">
    <source>
        <dbReference type="SMART" id="SM00642"/>
    </source>
</evidence>
<dbReference type="Pfam" id="PF00128">
    <property type="entry name" value="Alpha-amylase"/>
    <property type="match status" value="1"/>
</dbReference>
<proteinExistence type="predicted"/>
<feature type="domain" description="Glycosyl hydrolase family 13 catalytic" evidence="1">
    <location>
        <begin position="11"/>
        <end position="705"/>
    </location>
</feature>
<organism evidence="2">
    <name type="scientific">marine sediment metagenome</name>
    <dbReference type="NCBI Taxonomy" id="412755"/>
    <lineage>
        <taxon>unclassified sequences</taxon>
        <taxon>metagenomes</taxon>
        <taxon>ecological metagenomes</taxon>
    </lineage>
</organism>
<dbReference type="InterPro" id="IPR006047">
    <property type="entry name" value="GH13_cat_dom"/>
</dbReference>
<dbReference type="GO" id="GO:0005992">
    <property type="term" value="P:trehalose biosynthetic process"/>
    <property type="evidence" value="ECO:0007669"/>
    <property type="project" value="TreeGrafter"/>
</dbReference>
<dbReference type="GO" id="GO:0047470">
    <property type="term" value="F:(1,4)-alpha-D-glucan 1-alpha-D-glucosylmutase activity"/>
    <property type="evidence" value="ECO:0007669"/>
    <property type="project" value="TreeGrafter"/>
</dbReference>
<evidence type="ECO:0000313" key="2">
    <source>
        <dbReference type="EMBL" id="KKM94655.1"/>
    </source>
</evidence>
<dbReference type="PANTHER" id="PTHR10357">
    <property type="entry name" value="ALPHA-AMYLASE FAMILY MEMBER"/>
    <property type="match status" value="1"/>
</dbReference>
<dbReference type="GO" id="GO:0030980">
    <property type="term" value="P:alpha-glucan catabolic process"/>
    <property type="evidence" value="ECO:0007669"/>
    <property type="project" value="TreeGrafter"/>
</dbReference>
<dbReference type="AlphaFoldDB" id="A0A0F9P0P0"/>
<name>A0A0F9P0P0_9ZZZZ</name>
<comment type="caution">
    <text evidence="2">The sequence shown here is derived from an EMBL/GenBank/DDBJ whole genome shotgun (WGS) entry which is preliminary data.</text>
</comment>
<dbReference type="NCBIfam" id="TIGR02401">
    <property type="entry name" value="trehalose_TreY"/>
    <property type="match status" value="1"/>
</dbReference>
<dbReference type="PANTHER" id="PTHR10357:SF216">
    <property type="entry name" value="MALTOOLIGOSYL TREHALOSE SYNTHASE-RELATED"/>
    <property type="match status" value="1"/>
</dbReference>
<gene>
    <name evidence="2" type="ORF">LCGC14_1196130</name>
</gene>
<dbReference type="InterPro" id="IPR017853">
    <property type="entry name" value="GH"/>
</dbReference>
<accession>A0A0F9P0P0</accession>
<sequence>MSSDPTPPDNDTIRAAFEETLSALPLRIPVSSYRLQFNRLFTFRDAERIIPYLSALGITDVYTSPYFQARPGSTHGYDITDYSRINPELGTMRDFDSFTDTLRANGMGLIMDIVPNHMSIAPASNPWWRDVLESGQASHFAEHFDIDWKPLKEELEGKVIIPVLGGQYGEVLESCGLSLAYEGGEISVKYYEHDFPIDPSTYNQVLEHVLESFTDASAKDSPEYHELMSIITAISHLPRRDELNPDKISERYREKEVIKRRIAGLYDGDDKFMAELDSAIRAFNGDKTHPESFDMLDRLLGSQAYRLAFWQVAAEEINYRRFFDINDLAAIRSEHAATFRESHALVLRHIAEGRITGLRVDHPDGLHDPDSYFSLLQQECFVHMALGRMGETGDEPSGSTPDEMRRLYRGQREDFPEAKKPLYIVCEKILVGSERIPRHWPIAGTTGYSFMNSSGGLFVDSLNLKPFTEVYRRFIKQKVDFQQLLYEKKKLIMDSFMAGEVNVLGRSLNIISEQDRRFRDFTLNSIIEAIMDTIACFPVYRTYVNSSGVTERDANYIEGAISKAGRIRRDLPSSLFDFLRAVLMLECPRGYTDEQKGQWLEFTMRFQQITGPVMAKGLEDTVFYIYNRLVSLNEVGGNPSNFGTNRDTFHGQNIERAKHWPYSLTATSTHDHKRSEDVRARISVLSEIPSAWREHLIHWGRINRKLKAKRDNLPMPDRNDEYLLYQILLGAWPHDKEGMEGFEERIKRYIVKAARESKTHTTWISPDEEYEEALVSFTGKVLDHDDFIESFMGLQRSVSFYGMLNSLSQTLLKITSPGVPDFYQGTELWSLTLVDPDNRIPVDYENLKDLLDELKNAPEGYPAKAMKNAEDGRIKLFMTWKALNYRLANKDLFLEGSYTPLEVSGARSRHIVAFARSHRGSNAIVIAPRLMVTVTPEGEFPIGPCWEDTRVTLPDDMKAKRFNNVLTGAIIRAEGAGDSRPFISVQEALSELPVCLLDSV</sequence>
<dbReference type="Gene3D" id="3.20.20.80">
    <property type="entry name" value="Glycosidases"/>
    <property type="match status" value="3"/>
</dbReference>
<dbReference type="EMBL" id="LAZR01006111">
    <property type="protein sequence ID" value="KKM94655.1"/>
    <property type="molecule type" value="Genomic_DNA"/>
</dbReference>
<reference evidence="2" key="1">
    <citation type="journal article" date="2015" name="Nature">
        <title>Complex archaea that bridge the gap between prokaryotes and eukaryotes.</title>
        <authorList>
            <person name="Spang A."/>
            <person name="Saw J.H."/>
            <person name="Jorgensen S.L."/>
            <person name="Zaremba-Niedzwiedzka K."/>
            <person name="Martijn J."/>
            <person name="Lind A.E."/>
            <person name="van Eijk R."/>
            <person name="Schleper C."/>
            <person name="Guy L."/>
            <person name="Ettema T.J."/>
        </authorList>
    </citation>
    <scope>NUCLEOTIDE SEQUENCE</scope>
</reference>
<dbReference type="Gene3D" id="3.30.1590.10">
    <property type="entry name" value="Maltooligosyl trehalose synthase, domain 2"/>
    <property type="match status" value="1"/>
</dbReference>
<dbReference type="SMART" id="SM00642">
    <property type="entry name" value="Aamy"/>
    <property type="match status" value="1"/>
</dbReference>
<protein>
    <recommendedName>
        <fullName evidence="1">Glycosyl hydrolase family 13 catalytic domain-containing protein</fullName>
    </recommendedName>
</protein>
<dbReference type="InterPro" id="IPR012767">
    <property type="entry name" value="Trehalose_TreY"/>
</dbReference>
<dbReference type="CDD" id="cd11336">
    <property type="entry name" value="AmyAc_MTSase"/>
    <property type="match status" value="1"/>
</dbReference>